<dbReference type="Proteomes" id="UP001176941">
    <property type="component" value="Chromosome 11"/>
</dbReference>
<gene>
    <name evidence="1" type="ORF">MRATA1EN1_LOCUS2797</name>
</gene>
<sequence length="101" mass="11519">MTANPRAISIEIIMGYKEKRLDSVQSASEYNIQFYPYTRRRIYVRTSSCSFYMILLSAHHQLPMHTAICTGLEDTPRGSLPREQLSQHSGVILNSELQSLA</sequence>
<proteinExistence type="predicted"/>
<dbReference type="EMBL" id="OX459947">
    <property type="protein sequence ID" value="CAI9153835.1"/>
    <property type="molecule type" value="Genomic_DNA"/>
</dbReference>
<organism evidence="1 2">
    <name type="scientific">Rangifer tarandus platyrhynchus</name>
    <name type="common">Svalbard reindeer</name>
    <dbReference type="NCBI Taxonomy" id="3082113"/>
    <lineage>
        <taxon>Eukaryota</taxon>
        <taxon>Metazoa</taxon>
        <taxon>Chordata</taxon>
        <taxon>Craniata</taxon>
        <taxon>Vertebrata</taxon>
        <taxon>Euteleostomi</taxon>
        <taxon>Mammalia</taxon>
        <taxon>Eutheria</taxon>
        <taxon>Laurasiatheria</taxon>
        <taxon>Artiodactyla</taxon>
        <taxon>Ruminantia</taxon>
        <taxon>Pecora</taxon>
        <taxon>Cervidae</taxon>
        <taxon>Odocoileinae</taxon>
        <taxon>Rangifer</taxon>
    </lineage>
</organism>
<name>A0ABN8XWS4_RANTA</name>
<keyword evidence="2" id="KW-1185">Reference proteome</keyword>
<accession>A0ABN8XWS4</accession>
<evidence type="ECO:0000313" key="1">
    <source>
        <dbReference type="EMBL" id="CAI9153835.1"/>
    </source>
</evidence>
<protein>
    <submittedName>
        <fullName evidence="1">Uncharacterized protein</fullName>
    </submittedName>
</protein>
<reference evidence="1" key="1">
    <citation type="submission" date="2023-04" db="EMBL/GenBank/DDBJ databases">
        <authorList>
            <consortium name="ELIXIR-Norway"/>
        </authorList>
    </citation>
    <scope>NUCLEOTIDE SEQUENCE [LARGE SCALE GENOMIC DNA]</scope>
</reference>
<evidence type="ECO:0000313" key="2">
    <source>
        <dbReference type="Proteomes" id="UP001176941"/>
    </source>
</evidence>